<reference evidence="1 2" key="1">
    <citation type="journal article" date="2016" name="ISME J.">
        <title>Chasing the elusive Euryarchaeota class WSA2: genomes reveal a uniquely fastidious methyl-reducing methanogen.</title>
        <authorList>
            <person name="Nobu M.K."/>
            <person name="Narihiro T."/>
            <person name="Kuroda K."/>
            <person name="Mei R."/>
            <person name="Liu W.T."/>
        </authorList>
    </citation>
    <scope>NUCLEOTIDE SEQUENCE [LARGE SCALE GENOMIC DNA]</scope>
    <source>
        <strain evidence="1">U1lsi0528_Bin089</strain>
    </source>
</reference>
<accession>A0A150IIB4</accession>
<dbReference type="AlphaFoldDB" id="A0A150IIB4"/>
<dbReference type="EMBL" id="LNGD01000277">
    <property type="protein sequence ID" value="KYC44575.1"/>
    <property type="molecule type" value="Genomic_DNA"/>
</dbReference>
<name>A0A150IIB4_9EURY</name>
<organism evidence="1 2">
    <name type="scientific">Candidatus Methanofastidiosum methylothiophilum</name>
    <dbReference type="NCBI Taxonomy" id="1705564"/>
    <lineage>
        <taxon>Archaea</taxon>
        <taxon>Methanobacteriati</taxon>
        <taxon>Methanobacteriota</taxon>
        <taxon>Stenosarchaea group</taxon>
        <taxon>Candidatus Methanofastidiosia</taxon>
        <taxon>Candidatus Methanofastidiosales</taxon>
        <taxon>Candidatus Methanofastidiosaceae</taxon>
        <taxon>Candidatus Methanofastidiosum</taxon>
    </lineage>
</organism>
<comment type="caution">
    <text evidence="1">The sequence shown here is derived from an EMBL/GenBank/DDBJ whole genome shotgun (WGS) entry which is preliminary data.</text>
</comment>
<evidence type="ECO:0000313" key="2">
    <source>
        <dbReference type="Proteomes" id="UP000075578"/>
    </source>
</evidence>
<protein>
    <submittedName>
        <fullName evidence="1">Uncharacterized protein</fullName>
    </submittedName>
</protein>
<sequence>MQSVEKEAIADIRGGYKVFSCGWQYNNRGRFRCIYLGNGEKIGEYFRCYQWVTASWEEGGEIHTYVDKGAHHLLEDHKKALDSIKDKTFDEAILNLEDIGYARMSGFGPEIDIGNKKAMGNSK</sequence>
<dbReference type="Proteomes" id="UP000075578">
    <property type="component" value="Unassembled WGS sequence"/>
</dbReference>
<proteinExistence type="predicted"/>
<evidence type="ECO:0000313" key="1">
    <source>
        <dbReference type="EMBL" id="KYC44575.1"/>
    </source>
</evidence>
<gene>
    <name evidence="1" type="ORF">AMQ74_01952</name>
</gene>